<protein>
    <submittedName>
        <fullName evidence="2">Uncharacterized protein</fullName>
    </submittedName>
</protein>
<dbReference type="AlphaFoldDB" id="A0A4Y2ADZ8"/>
<gene>
    <name evidence="2" type="ORF">AVEN_41845_1</name>
</gene>
<name>A0A4Y2ADZ8_ARAVE</name>
<feature type="compositionally biased region" description="Polar residues" evidence="1">
    <location>
        <begin position="70"/>
        <end position="80"/>
    </location>
</feature>
<reference evidence="2 3" key="1">
    <citation type="journal article" date="2019" name="Sci. Rep.">
        <title>Orb-weaving spider Araneus ventricosus genome elucidates the spidroin gene catalogue.</title>
        <authorList>
            <person name="Kono N."/>
            <person name="Nakamura H."/>
            <person name="Ohtoshi R."/>
            <person name="Moran D.A.P."/>
            <person name="Shinohara A."/>
            <person name="Yoshida Y."/>
            <person name="Fujiwara M."/>
            <person name="Mori M."/>
            <person name="Tomita M."/>
            <person name="Arakawa K."/>
        </authorList>
    </citation>
    <scope>NUCLEOTIDE SEQUENCE [LARGE SCALE GENOMIC DNA]</scope>
</reference>
<organism evidence="2 3">
    <name type="scientific">Araneus ventricosus</name>
    <name type="common">Orbweaver spider</name>
    <name type="synonym">Epeira ventricosa</name>
    <dbReference type="NCBI Taxonomy" id="182803"/>
    <lineage>
        <taxon>Eukaryota</taxon>
        <taxon>Metazoa</taxon>
        <taxon>Ecdysozoa</taxon>
        <taxon>Arthropoda</taxon>
        <taxon>Chelicerata</taxon>
        <taxon>Arachnida</taxon>
        <taxon>Araneae</taxon>
        <taxon>Araneomorphae</taxon>
        <taxon>Entelegynae</taxon>
        <taxon>Araneoidea</taxon>
        <taxon>Araneidae</taxon>
        <taxon>Araneus</taxon>
    </lineage>
</organism>
<dbReference type="EMBL" id="BGPR01000012">
    <property type="protein sequence ID" value="GBL77456.1"/>
    <property type="molecule type" value="Genomic_DNA"/>
</dbReference>
<evidence type="ECO:0000313" key="2">
    <source>
        <dbReference type="EMBL" id="GBL77456.1"/>
    </source>
</evidence>
<evidence type="ECO:0000313" key="3">
    <source>
        <dbReference type="Proteomes" id="UP000499080"/>
    </source>
</evidence>
<feature type="compositionally biased region" description="Basic and acidic residues" evidence="1">
    <location>
        <begin position="85"/>
        <end position="97"/>
    </location>
</feature>
<dbReference type="OrthoDB" id="10562057at2759"/>
<evidence type="ECO:0000256" key="1">
    <source>
        <dbReference type="SAM" id="MobiDB-lite"/>
    </source>
</evidence>
<dbReference type="Proteomes" id="UP000499080">
    <property type="component" value="Unassembled WGS sequence"/>
</dbReference>
<accession>A0A4Y2ADZ8</accession>
<comment type="caution">
    <text evidence="2">The sequence shown here is derived from an EMBL/GenBank/DDBJ whole genome shotgun (WGS) entry which is preliminary data.</text>
</comment>
<sequence length="117" mass="13118">MRQGRWVPPCMTPEPNRKLACAEGLPLNIRINEIEVRVIPISVHRCRRNLPPEIGTSVWQSSARRRHWENATSLGTFSGTGTDGSRWDQDRNYRRDVQTSPSGTVAEVVVCAAPHDG</sequence>
<proteinExistence type="predicted"/>
<feature type="region of interest" description="Disordered" evidence="1">
    <location>
        <begin position="70"/>
        <end position="99"/>
    </location>
</feature>
<keyword evidence="3" id="KW-1185">Reference proteome</keyword>